<keyword evidence="4" id="KW-1185">Reference proteome</keyword>
<gene>
    <name evidence="3" type="ORF">EV383_2484</name>
</gene>
<proteinExistence type="predicted"/>
<feature type="chain" id="PRO_5020587611" evidence="1">
    <location>
        <begin position="29"/>
        <end position="290"/>
    </location>
</feature>
<evidence type="ECO:0000313" key="3">
    <source>
        <dbReference type="EMBL" id="RZT85609.1"/>
    </source>
</evidence>
<dbReference type="AlphaFoldDB" id="A0A4Q7UZH6"/>
<organism evidence="3 4">
    <name type="scientific">Pseudonocardia sediminis</name>
    <dbReference type="NCBI Taxonomy" id="1397368"/>
    <lineage>
        <taxon>Bacteria</taxon>
        <taxon>Bacillati</taxon>
        <taxon>Actinomycetota</taxon>
        <taxon>Actinomycetes</taxon>
        <taxon>Pseudonocardiales</taxon>
        <taxon>Pseudonocardiaceae</taxon>
        <taxon>Pseudonocardia</taxon>
    </lineage>
</organism>
<name>A0A4Q7UZH6_PSEST</name>
<reference evidence="3 4" key="1">
    <citation type="submission" date="2019-02" db="EMBL/GenBank/DDBJ databases">
        <title>Sequencing the genomes of 1000 actinobacteria strains.</title>
        <authorList>
            <person name="Klenk H.-P."/>
        </authorList>
    </citation>
    <scope>NUCLEOTIDE SEQUENCE [LARGE SCALE GENOMIC DNA]</scope>
    <source>
        <strain evidence="3 4">DSM 45779</strain>
    </source>
</reference>
<dbReference type="InterPro" id="IPR025507">
    <property type="entry name" value="DUF4394"/>
</dbReference>
<dbReference type="Pfam" id="PF14339">
    <property type="entry name" value="DUF4394"/>
    <property type="match status" value="1"/>
</dbReference>
<dbReference type="Proteomes" id="UP000291591">
    <property type="component" value="Unassembled WGS sequence"/>
</dbReference>
<evidence type="ECO:0000313" key="4">
    <source>
        <dbReference type="Proteomes" id="UP000291591"/>
    </source>
</evidence>
<dbReference type="OrthoDB" id="531718at2"/>
<feature type="domain" description="DUF4394" evidence="2">
    <location>
        <begin position="53"/>
        <end position="285"/>
    </location>
</feature>
<accession>A0A4Q7UZH6</accession>
<sequence length="290" mass="29695">MMRRSTRVGLIGLLMGAALVVPAATASATETEDRASHRAPSLDIVGLVSGAELVDFTSDSSRTDNRRPVTGLDGDQRLVGIDYRVQDGKLYGVGDTGGIYTVDADGSATKVRQLSVPLDGVAFGVDFNPAADALRVVSDTGQNLRQPFAMPEAATVADGKLTNPAAPPATGTVPATGVTGVAYTNNDSDTDTATTLYALDTTGDQIAIQSPANAGSLAATGKLGVDAGIDAGFDIYSTLRGDTAVDQTAFAALQVDGTTTLYRANLFTGSVARVGDLDRDVTDLAIALGH</sequence>
<keyword evidence="1" id="KW-0732">Signal</keyword>
<comment type="caution">
    <text evidence="3">The sequence shown here is derived from an EMBL/GenBank/DDBJ whole genome shotgun (WGS) entry which is preliminary data.</text>
</comment>
<feature type="signal peptide" evidence="1">
    <location>
        <begin position="1"/>
        <end position="28"/>
    </location>
</feature>
<dbReference type="EMBL" id="SHKL01000001">
    <property type="protein sequence ID" value="RZT85609.1"/>
    <property type="molecule type" value="Genomic_DNA"/>
</dbReference>
<evidence type="ECO:0000259" key="2">
    <source>
        <dbReference type="Pfam" id="PF14339"/>
    </source>
</evidence>
<protein>
    <submittedName>
        <fullName evidence="3">Uncharacterized protein DUF4394</fullName>
    </submittedName>
</protein>
<evidence type="ECO:0000256" key="1">
    <source>
        <dbReference type="SAM" id="SignalP"/>
    </source>
</evidence>